<dbReference type="AlphaFoldDB" id="A0AAV3MBK2"/>
<name>A0AAV3MBK2_9GAMM</name>
<comment type="caution">
    <text evidence="1">The sequence shown here is derived from an EMBL/GenBank/DDBJ whole genome shotgun (WGS) entry which is preliminary data.</text>
</comment>
<organism evidence="1 2">
    <name type="scientific">Providencia alcalifaciens 205/92</name>
    <dbReference type="NCBI Taxonomy" id="1256988"/>
    <lineage>
        <taxon>Bacteria</taxon>
        <taxon>Pseudomonadati</taxon>
        <taxon>Pseudomonadota</taxon>
        <taxon>Gammaproteobacteria</taxon>
        <taxon>Enterobacterales</taxon>
        <taxon>Morganellaceae</taxon>
        <taxon>Providencia</taxon>
    </lineage>
</organism>
<dbReference type="RefSeq" id="WP_036959710.1">
    <property type="nucleotide sequence ID" value="NZ_JALD01000003.1"/>
</dbReference>
<dbReference type="EMBL" id="JALD01000003">
    <property type="protein sequence ID" value="EUD13054.1"/>
    <property type="molecule type" value="Genomic_DNA"/>
</dbReference>
<dbReference type="Proteomes" id="UP000022311">
    <property type="component" value="Unassembled WGS sequence"/>
</dbReference>
<evidence type="ECO:0000313" key="1">
    <source>
        <dbReference type="EMBL" id="EUD13054.1"/>
    </source>
</evidence>
<sequence length="122" mass="13891">MTHINNLSHAESLQHLEKYQKRCINTFLKKQAFFEHLDAANRSTTKCPTLAKKPLEKVNNLPQTRFVSSLSIGRLVPNSQPTQHVSKPKVAVLFGTHSNKNIDTHSIEFNKSFAFFKNLTSK</sequence>
<gene>
    <name evidence="1" type="ORF">HMPREF1563_1130</name>
</gene>
<reference evidence="1 2" key="1">
    <citation type="submission" date="2014-01" db="EMBL/GenBank/DDBJ databases">
        <authorList>
            <person name="Durkin A.S."/>
            <person name="McCorrison J."/>
            <person name="Torralba M."/>
            <person name="Gillis M."/>
            <person name="Haft D.H."/>
            <person name="Methe B."/>
            <person name="Sutton G."/>
            <person name="Nelson K.E."/>
        </authorList>
    </citation>
    <scope>NUCLEOTIDE SEQUENCE [LARGE SCALE GENOMIC DNA]</scope>
    <source>
        <strain evidence="1 2">205/92</strain>
    </source>
</reference>
<accession>A0AAV3MBK2</accession>
<protein>
    <submittedName>
        <fullName evidence="1">Uncharacterized protein</fullName>
    </submittedName>
</protein>
<proteinExistence type="predicted"/>
<evidence type="ECO:0000313" key="2">
    <source>
        <dbReference type="Proteomes" id="UP000022311"/>
    </source>
</evidence>